<protein>
    <recommendedName>
        <fullName evidence="3">Pyocin activator protein PrtN</fullName>
    </recommendedName>
</protein>
<evidence type="ECO:0000313" key="2">
    <source>
        <dbReference type="Proteomes" id="UP000254258"/>
    </source>
</evidence>
<name>A0A370X6D9_9GAMM</name>
<reference evidence="1 2" key="1">
    <citation type="submission" date="2018-07" db="EMBL/GenBank/DDBJ databases">
        <title>Dyella monticola sp. nov. and Dyella psychrodurans sp. nov. isolated from monsoon evergreen broad-leaved forest soil of Dinghu Mountain, China.</title>
        <authorList>
            <person name="Gao Z."/>
            <person name="Qiu L."/>
        </authorList>
    </citation>
    <scope>NUCLEOTIDE SEQUENCE [LARGE SCALE GENOMIC DNA]</scope>
    <source>
        <strain evidence="1 2">4G-K06</strain>
    </source>
</reference>
<gene>
    <name evidence="1" type="ORF">DWU98_04525</name>
</gene>
<dbReference type="AlphaFoldDB" id="A0A370X6D9"/>
<dbReference type="EMBL" id="QRBE01000002">
    <property type="protein sequence ID" value="RDS83902.1"/>
    <property type="molecule type" value="Genomic_DNA"/>
</dbReference>
<comment type="caution">
    <text evidence="1">The sequence shown here is derived from an EMBL/GenBank/DDBJ whole genome shotgun (WGS) entry which is preliminary data.</text>
</comment>
<accession>A0A370X6D9</accession>
<evidence type="ECO:0008006" key="3">
    <source>
        <dbReference type="Google" id="ProtNLM"/>
    </source>
</evidence>
<dbReference type="Proteomes" id="UP000254258">
    <property type="component" value="Unassembled WGS sequence"/>
</dbReference>
<proteinExistence type="predicted"/>
<organism evidence="1 2">
    <name type="scientific">Dyella monticola</name>
    <dbReference type="NCBI Taxonomy" id="1927958"/>
    <lineage>
        <taxon>Bacteria</taxon>
        <taxon>Pseudomonadati</taxon>
        <taxon>Pseudomonadota</taxon>
        <taxon>Gammaproteobacteria</taxon>
        <taxon>Lysobacterales</taxon>
        <taxon>Rhodanobacteraceae</taxon>
        <taxon>Dyella</taxon>
    </lineage>
</organism>
<sequence length="93" mass="10428">MANGDGNALEALTNALEHDLLQRYGPLVGQDDLRQALGYPTMDAFRQAYVRGLVPIPVFPLPNRRGKYALVKDLAGWLATLRQEVRQSPPRRE</sequence>
<keyword evidence="2" id="KW-1185">Reference proteome</keyword>
<evidence type="ECO:0000313" key="1">
    <source>
        <dbReference type="EMBL" id="RDS83902.1"/>
    </source>
</evidence>